<dbReference type="STRING" id="1793.AWC04_05830"/>
<evidence type="ECO:0000313" key="2">
    <source>
        <dbReference type="Proteomes" id="UP000193484"/>
    </source>
</evidence>
<evidence type="ECO:0000313" key="1">
    <source>
        <dbReference type="EMBL" id="ORV06187.1"/>
    </source>
</evidence>
<organism evidence="1 2">
    <name type="scientific">Mycolicibacterium fallax</name>
    <name type="common">Mycobacterium fallax</name>
    <dbReference type="NCBI Taxonomy" id="1793"/>
    <lineage>
        <taxon>Bacteria</taxon>
        <taxon>Bacillati</taxon>
        <taxon>Actinomycetota</taxon>
        <taxon>Actinomycetes</taxon>
        <taxon>Mycobacteriales</taxon>
        <taxon>Mycobacteriaceae</taxon>
        <taxon>Mycolicibacterium</taxon>
    </lineage>
</organism>
<keyword evidence="2" id="KW-1185">Reference proteome</keyword>
<protein>
    <submittedName>
        <fullName evidence="1">Uncharacterized protein</fullName>
    </submittedName>
</protein>
<name>A0A1X1RH32_MYCFA</name>
<dbReference type="Proteomes" id="UP000193484">
    <property type="component" value="Unassembled WGS sequence"/>
</dbReference>
<dbReference type="InterPro" id="IPR006311">
    <property type="entry name" value="TAT_signal"/>
</dbReference>
<reference evidence="1 2" key="1">
    <citation type="submission" date="2016-01" db="EMBL/GenBank/DDBJ databases">
        <title>The new phylogeny of the genus Mycobacterium.</title>
        <authorList>
            <person name="Tarcisio F."/>
            <person name="Conor M."/>
            <person name="Antonella G."/>
            <person name="Elisabetta G."/>
            <person name="Giulia F.S."/>
            <person name="Sara T."/>
            <person name="Anna F."/>
            <person name="Clotilde B."/>
            <person name="Roberto B."/>
            <person name="Veronica D.S."/>
            <person name="Fabio R."/>
            <person name="Monica P."/>
            <person name="Olivier J."/>
            <person name="Enrico T."/>
            <person name="Nicola S."/>
        </authorList>
    </citation>
    <scope>NUCLEOTIDE SEQUENCE [LARGE SCALE GENOMIC DNA]</scope>
    <source>
        <strain evidence="1 2">DSM 44179</strain>
    </source>
</reference>
<dbReference type="EMBL" id="LQOJ01000022">
    <property type="protein sequence ID" value="ORV06187.1"/>
    <property type="molecule type" value="Genomic_DNA"/>
</dbReference>
<dbReference type="AlphaFoldDB" id="A0A1X1RH32"/>
<comment type="caution">
    <text evidence="1">The sequence shown here is derived from an EMBL/GenBank/DDBJ whole genome shotgun (WGS) entry which is preliminary data.</text>
</comment>
<proteinExistence type="predicted"/>
<accession>A0A1X1RH32</accession>
<dbReference type="RefSeq" id="WP_085094056.1">
    <property type="nucleotide sequence ID" value="NZ_AP022603.1"/>
</dbReference>
<dbReference type="PROSITE" id="PS51318">
    <property type="entry name" value="TAT"/>
    <property type="match status" value="1"/>
</dbReference>
<dbReference type="OrthoDB" id="4636369at2"/>
<sequence length="193" mass="20366">MNTRRRAAALAGALAATAALTAAPAQAILPPADGTYAFSMAGSPGTIWTMQTLCSQPSGTRIQSDYTDIDIQSMGCDLLVAAKPAEPMGRANRLVSFDQRFKLTGGLWTANFTSPEGAECPGGGYAPTTETYSFTENGLTGTHRRVTPEQCGLPASIEKTPFTLAFLAPLDPPVINRFPMQCNYLAGRPSICS</sequence>
<gene>
    <name evidence="1" type="ORF">AWC04_05830</name>
</gene>